<feature type="domain" description="Histidine kinase/HSP90-like ATPase" evidence="3">
    <location>
        <begin position="60"/>
        <end position="156"/>
    </location>
</feature>
<dbReference type="AlphaFoldDB" id="A0A5C8Z244"/>
<dbReference type="PANTHER" id="PTHR35526">
    <property type="entry name" value="ANTI-SIGMA-F FACTOR RSBW-RELATED"/>
    <property type="match status" value="1"/>
</dbReference>
<protein>
    <submittedName>
        <fullName evidence="4">ATP-binding protein</fullName>
    </submittedName>
</protein>
<feature type="region of interest" description="Disordered" evidence="2">
    <location>
        <begin position="21"/>
        <end position="40"/>
    </location>
</feature>
<keyword evidence="5" id="KW-1185">Reference proteome</keyword>
<evidence type="ECO:0000256" key="2">
    <source>
        <dbReference type="SAM" id="MobiDB-lite"/>
    </source>
</evidence>
<keyword evidence="1" id="KW-0808">Transferase</keyword>
<dbReference type="EMBL" id="VKAC01000024">
    <property type="protein sequence ID" value="TXR51291.1"/>
    <property type="molecule type" value="Genomic_DNA"/>
</dbReference>
<dbReference type="Proteomes" id="UP000321234">
    <property type="component" value="Unassembled WGS sequence"/>
</dbReference>
<dbReference type="GO" id="GO:0004674">
    <property type="term" value="F:protein serine/threonine kinase activity"/>
    <property type="evidence" value="ECO:0007669"/>
    <property type="project" value="UniProtKB-KW"/>
</dbReference>
<dbReference type="Pfam" id="PF13581">
    <property type="entry name" value="HATPase_c_2"/>
    <property type="match status" value="1"/>
</dbReference>
<comment type="caution">
    <text evidence="4">The sequence shown here is derived from an EMBL/GenBank/DDBJ whole genome shotgun (WGS) entry which is preliminary data.</text>
</comment>
<dbReference type="InterPro" id="IPR036890">
    <property type="entry name" value="HATPase_C_sf"/>
</dbReference>
<keyword evidence="4" id="KW-0067">ATP-binding</keyword>
<evidence type="ECO:0000313" key="5">
    <source>
        <dbReference type="Proteomes" id="UP000321234"/>
    </source>
</evidence>
<dbReference type="PANTHER" id="PTHR35526:SF3">
    <property type="entry name" value="ANTI-SIGMA-F FACTOR RSBW"/>
    <property type="match status" value="1"/>
</dbReference>
<dbReference type="Gene3D" id="3.30.565.10">
    <property type="entry name" value="Histidine kinase-like ATPase, C-terminal domain"/>
    <property type="match status" value="1"/>
</dbReference>
<proteinExistence type="predicted"/>
<gene>
    <name evidence="4" type="ORF">FMM08_22565</name>
</gene>
<keyword evidence="1" id="KW-0723">Serine/threonine-protein kinase</keyword>
<dbReference type="CDD" id="cd16936">
    <property type="entry name" value="HATPase_RsbW-like"/>
    <property type="match status" value="1"/>
</dbReference>
<name>A0A5C8Z244_9ACTN</name>
<reference evidence="4 5" key="1">
    <citation type="submission" date="2019-07" db="EMBL/GenBank/DDBJ databases">
        <title>Quadrisphaera sp. strain DD2A genome sequencing and assembly.</title>
        <authorList>
            <person name="Kim I."/>
        </authorList>
    </citation>
    <scope>NUCLEOTIDE SEQUENCE [LARGE SCALE GENOMIC DNA]</scope>
    <source>
        <strain evidence="4 5">DD2A</strain>
    </source>
</reference>
<dbReference type="InterPro" id="IPR003594">
    <property type="entry name" value="HATPase_dom"/>
</dbReference>
<evidence type="ECO:0000256" key="1">
    <source>
        <dbReference type="ARBA" id="ARBA00022527"/>
    </source>
</evidence>
<keyword evidence="1" id="KW-0418">Kinase</keyword>
<dbReference type="SUPFAM" id="SSF55874">
    <property type="entry name" value="ATPase domain of HSP90 chaperone/DNA topoisomerase II/histidine kinase"/>
    <property type="match status" value="1"/>
</dbReference>
<dbReference type="InterPro" id="IPR050267">
    <property type="entry name" value="Anti-sigma-factor_SerPK"/>
</dbReference>
<sequence>MLCTLWEGPRTDAARRARRAAPCHSGTAVTTDAPADPVAPPVHREHARVVLRHATSTPGAARRFTRNHLCAAHAADALDAVLVVVSELVTNAVEHGQPPVVLTLICNVEQVVVGVHDSSTTEPRRTEGEVPWYAESGRGMQLVEGLSVHWGVSDEGPGGGTGKGVWATITLDPA</sequence>
<evidence type="ECO:0000259" key="3">
    <source>
        <dbReference type="Pfam" id="PF13581"/>
    </source>
</evidence>
<dbReference type="GO" id="GO:0005524">
    <property type="term" value="F:ATP binding"/>
    <property type="evidence" value="ECO:0007669"/>
    <property type="project" value="UniProtKB-KW"/>
</dbReference>
<dbReference type="OrthoDB" id="3867457at2"/>
<evidence type="ECO:0000313" key="4">
    <source>
        <dbReference type="EMBL" id="TXR51291.1"/>
    </source>
</evidence>
<feature type="compositionally biased region" description="Low complexity" evidence="2">
    <location>
        <begin position="27"/>
        <end position="36"/>
    </location>
</feature>
<keyword evidence="4" id="KW-0547">Nucleotide-binding</keyword>
<organism evidence="4 5">
    <name type="scientific">Quadrisphaera setariae</name>
    <dbReference type="NCBI Taxonomy" id="2593304"/>
    <lineage>
        <taxon>Bacteria</taxon>
        <taxon>Bacillati</taxon>
        <taxon>Actinomycetota</taxon>
        <taxon>Actinomycetes</taxon>
        <taxon>Kineosporiales</taxon>
        <taxon>Kineosporiaceae</taxon>
        <taxon>Quadrisphaera</taxon>
    </lineage>
</organism>
<accession>A0A5C8Z244</accession>